<feature type="chain" id="PRO_5041248163" description="Peptidase C1A papain C-terminal domain-containing protein" evidence="5">
    <location>
        <begin position="17"/>
        <end position="429"/>
    </location>
</feature>
<dbReference type="InterPro" id="IPR039417">
    <property type="entry name" value="Peptidase_C1A_papain-like"/>
</dbReference>
<dbReference type="AlphaFoldDB" id="A0AA39IKV7"/>
<name>A0AA39IKV7_9BILA</name>
<dbReference type="InterPro" id="IPR038765">
    <property type="entry name" value="Papain-like_cys_pep_sf"/>
</dbReference>
<evidence type="ECO:0000313" key="7">
    <source>
        <dbReference type="EMBL" id="KAK0424963.1"/>
    </source>
</evidence>
<gene>
    <name evidence="7" type="ORF">QR680_008948</name>
</gene>
<dbReference type="Pfam" id="PF00112">
    <property type="entry name" value="Peptidase_C1"/>
    <property type="match status" value="1"/>
</dbReference>
<dbReference type="SMART" id="SM00645">
    <property type="entry name" value="Pept_C1"/>
    <property type="match status" value="1"/>
</dbReference>
<dbReference type="PANTHER" id="PTHR12411">
    <property type="entry name" value="CYSTEINE PROTEASE FAMILY C1-RELATED"/>
    <property type="match status" value="1"/>
</dbReference>
<sequence>MRSLVAIASFFIIVKTTPFSATESCPDCFVFKTRTANEIVAIIEAVDALQELNCTRDHQVEVDKYLVGVVGNINTFFPCNAVQPPKEVLKTNCSALDKKLADFLQKAEIVFGLMEGACRCGCKLLDDHVTEEDKFVTESESDDSADGVVGDATGVGAAEDAEVAILAPGRSPTVLDDPERDALLWCLRTNGSQRKRSWERGLRAEARSGSSRRRNIGAGRVSQHPFEHFMQQNRRSYGSEAEETERFTRFSDPTDAEFKRKYLMSSSLLRGLRKVDSVGVEEVAGSSIPDHWDWREHNAVTVVKDQGVCGSCWAFSTTGNIESLHSVKTKNLVSLSEQQIVDCSKDMLSCRGEIPYSAIEDIEAMGGLESERDYNCSAVQGRCKFEKKKVAVKVNRVVHLEANKTSTAAYLYRNGAVSVALNAAASLIR</sequence>
<dbReference type="Proteomes" id="UP001175271">
    <property type="component" value="Unassembled WGS sequence"/>
</dbReference>
<evidence type="ECO:0000256" key="4">
    <source>
        <dbReference type="ARBA" id="ARBA00022807"/>
    </source>
</evidence>
<organism evidence="7 8">
    <name type="scientific">Steinernema hermaphroditum</name>
    <dbReference type="NCBI Taxonomy" id="289476"/>
    <lineage>
        <taxon>Eukaryota</taxon>
        <taxon>Metazoa</taxon>
        <taxon>Ecdysozoa</taxon>
        <taxon>Nematoda</taxon>
        <taxon>Chromadorea</taxon>
        <taxon>Rhabditida</taxon>
        <taxon>Tylenchina</taxon>
        <taxon>Panagrolaimomorpha</taxon>
        <taxon>Strongyloidoidea</taxon>
        <taxon>Steinernematidae</taxon>
        <taxon>Steinernema</taxon>
    </lineage>
</organism>
<keyword evidence="5" id="KW-0732">Signal</keyword>
<comment type="caution">
    <text evidence="7">The sequence shown here is derived from an EMBL/GenBank/DDBJ whole genome shotgun (WGS) entry which is preliminary data.</text>
</comment>
<accession>A0AA39IKV7</accession>
<dbReference type="InterPro" id="IPR000169">
    <property type="entry name" value="Pept_cys_AS"/>
</dbReference>
<keyword evidence="3" id="KW-0378">Hydrolase</keyword>
<dbReference type="Gene3D" id="3.90.70.10">
    <property type="entry name" value="Cysteine proteinases"/>
    <property type="match status" value="1"/>
</dbReference>
<evidence type="ECO:0000259" key="6">
    <source>
        <dbReference type="SMART" id="SM00645"/>
    </source>
</evidence>
<feature type="signal peptide" evidence="5">
    <location>
        <begin position="1"/>
        <end position="16"/>
    </location>
</feature>
<dbReference type="InterPro" id="IPR000668">
    <property type="entry name" value="Peptidase_C1A_C"/>
</dbReference>
<feature type="domain" description="Peptidase C1A papain C-terminal" evidence="6">
    <location>
        <begin position="288"/>
        <end position="429"/>
    </location>
</feature>
<keyword evidence="8" id="KW-1185">Reference proteome</keyword>
<dbReference type="GO" id="GO:0008234">
    <property type="term" value="F:cysteine-type peptidase activity"/>
    <property type="evidence" value="ECO:0007669"/>
    <property type="project" value="UniProtKB-KW"/>
</dbReference>
<evidence type="ECO:0000256" key="3">
    <source>
        <dbReference type="ARBA" id="ARBA00022801"/>
    </source>
</evidence>
<dbReference type="GO" id="GO:0006508">
    <property type="term" value="P:proteolysis"/>
    <property type="evidence" value="ECO:0007669"/>
    <property type="project" value="UniProtKB-KW"/>
</dbReference>
<dbReference type="InterPro" id="IPR013128">
    <property type="entry name" value="Peptidase_C1A"/>
</dbReference>
<dbReference type="SUPFAM" id="SSF54001">
    <property type="entry name" value="Cysteine proteinases"/>
    <property type="match status" value="1"/>
</dbReference>
<dbReference type="EMBL" id="JAUCMV010000001">
    <property type="protein sequence ID" value="KAK0424963.1"/>
    <property type="molecule type" value="Genomic_DNA"/>
</dbReference>
<evidence type="ECO:0000313" key="8">
    <source>
        <dbReference type="Proteomes" id="UP001175271"/>
    </source>
</evidence>
<comment type="similarity">
    <text evidence="1">Belongs to the peptidase C1 family.</text>
</comment>
<reference evidence="7" key="1">
    <citation type="submission" date="2023-06" db="EMBL/GenBank/DDBJ databases">
        <title>Genomic analysis of the entomopathogenic nematode Steinernema hermaphroditum.</title>
        <authorList>
            <person name="Schwarz E.M."/>
            <person name="Heppert J.K."/>
            <person name="Baniya A."/>
            <person name="Schwartz H.T."/>
            <person name="Tan C.-H."/>
            <person name="Antoshechkin I."/>
            <person name="Sternberg P.W."/>
            <person name="Goodrich-Blair H."/>
            <person name="Dillman A.R."/>
        </authorList>
    </citation>
    <scope>NUCLEOTIDE SEQUENCE</scope>
    <source>
        <strain evidence="7">PS9179</strain>
        <tissue evidence="7">Whole animal</tissue>
    </source>
</reference>
<dbReference type="PROSITE" id="PS00139">
    <property type="entry name" value="THIOL_PROTEASE_CYS"/>
    <property type="match status" value="1"/>
</dbReference>
<evidence type="ECO:0000256" key="2">
    <source>
        <dbReference type="ARBA" id="ARBA00022670"/>
    </source>
</evidence>
<evidence type="ECO:0000256" key="1">
    <source>
        <dbReference type="ARBA" id="ARBA00008455"/>
    </source>
</evidence>
<dbReference type="CDD" id="cd02248">
    <property type="entry name" value="Peptidase_C1A"/>
    <property type="match status" value="1"/>
</dbReference>
<proteinExistence type="inferred from homology"/>
<protein>
    <recommendedName>
        <fullName evidence="6">Peptidase C1A papain C-terminal domain-containing protein</fullName>
    </recommendedName>
</protein>
<keyword evidence="2" id="KW-0645">Protease</keyword>
<evidence type="ECO:0000256" key="5">
    <source>
        <dbReference type="SAM" id="SignalP"/>
    </source>
</evidence>
<keyword evidence="4" id="KW-0788">Thiol protease</keyword>